<feature type="region of interest" description="Disordered" evidence="5">
    <location>
        <begin position="84"/>
        <end position="119"/>
    </location>
</feature>
<evidence type="ECO:0000256" key="5">
    <source>
        <dbReference type="SAM" id="MobiDB-lite"/>
    </source>
</evidence>
<keyword evidence="2" id="KW-0964">Secreted</keyword>
<proteinExistence type="predicted"/>
<feature type="compositionally biased region" description="Low complexity" evidence="5">
    <location>
        <begin position="210"/>
        <end position="222"/>
    </location>
</feature>
<comment type="subcellular location">
    <subcellularLocation>
        <location evidence="1">Secreted</location>
    </subcellularLocation>
</comment>
<organism evidence="6 7">
    <name type="scientific">Phragmitibacter flavus</name>
    <dbReference type="NCBI Taxonomy" id="2576071"/>
    <lineage>
        <taxon>Bacteria</taxon>
        <taxon>Pseudomonadati</taxon>
        <taxon>Verrucomicrobiota</taxon>
        <taxon>Verrucomicrobiia</taxon>
        <taxon>Verrucomicrobiales</taxon>
        <taxon>Verrucomicrobiaceae</taxon>
        <taxon>Phragmitibacter</taxon>
    </lineage>
</organism>
<keyword evidence="7" id="KW-1185">Reference proteome</keyword>
<feature type="region of interest" description="Disordered" evidence="5">
    <location>
        <begin position="46"/>
        <end position="66"/>
    </location>
</feature>
<feature type="region of interest" description="Disordered" evidence="5">
    <location>
        <begin position="185"/>
        <end position="241"/>
    </location>
</feature>
<dbReference type="OrthoDB" id="9805017at2"/>
<gene>
    <name evidence="6" type="ORF">FEM03_03970</name>
</gene>
<dbReference type="Gene3D" id="4.10.1080.10">
    <property type="entry name" value="TSP type-3 repeat"/>
    <property type="match status" value="2"/>
</dbReference>
<evidence type="ECO:0000256" key="1">
    <source>
        <dbReference type="ARBA" id="ARBA00004613"/>
    </source>
</evidence>
<dbReference type="RefSeq" id="WP_138084896.1">
    <property type="nucleotide sequence ID" value="NZ_VAUV01000003.1"/>
</dbReference>
<evidence type="ECO:0000256" key="3">
    <source>
        <dbReference type="ARBA" id="ARBA00022729"/>
    </source>
</evidence>
<sequence length="291" mass="33482">MNQVSLPQKDNQFLIHFRSRWVAALQLLCTFFWTLQPLPVVNSYQHDSNGDGDPEEHDNPTDPNDNWWAIDSDGDQLTNAEEVTFGSDPYSIDSDGDGLTDRDERDLSQTNPWQWDSNNNGFSDHDEFYQCYTVNYIDLIAQMFWFSSYYDADNDGAHNQDDSDPINASLWDDWNRNGVSDATDASNEYSMHDNDLDGYQNGSDSHPDDSSLWNDWNNNGVNDDQENYTYDSDGDGYDDSYDSHPWDSSLWDQWDLDGDGVPDSFDSHVGDNLLWNDWNYNGVNDDQETNT</sequence>
<dbReference type="AlphaFoldDB" id="A0A5R8KHY3"/>
<keyword evidence="3" id="KW-0732">Signal</keyword>
<keyword evidence="4" id="KW-0106">Calcium</keyword>
<dbReference type="InterPro" id="IPR028974">
    <property type="entry name" value="TSP_type-3_rpt"/>
</dbReference>
<dbReference type="GO" id="GO:0005509">
    <property type="term" value="F:calcium ion binding"/>
    <property type="evidence" value="ECO:0007669"/>
    <property type="project" value="InterPro"/>
</dbReference>
<evidence type="ECO:0000256" key="4">
    <source>
        <dbReference type="ARBA" id="ARBA00022837"/>
    </source>
</evidence>
<evidence type="ECO:0000256" key="2">
    <source>
        <dbReference type="ARBA" id="ARBA00022525"/>
    </source>
</evidence>
<dbReference type="InterPro" id="IPR059100">
    <property type="entry name" value="TSP3_bac"/>
</dbReference>
<evidence type="ECO:0000313" key="6">
    <source>
        <dbReference type="EMBL" id="TLD71892.1"/>
    </source>
</evidence>
<feature type="compositionally biased region" description="Polar residues" evidence="5">
    <location>
        <begin position="108"/>
        <end position="119"/>
    </location>
</feature>
<accession>A0A5R8KHY3</accession>
<dbReference type="Pfam" id="PF18884">
    <property type="entry name" value="TSP3_bac"/>
    <property type="match status" value="2"/>
</dbReference>
<reference evidence="6 7" key="1">
    <citation type="submission" date="2019-05" db="EMBL/GenBank/DDBJ databases">
        <title>Verrucobacter flavum gen. nov., sp. nov. a new member of the family Verrucomicrobiaceae.</title>
        <authorList>
            <person name="Szuroczki S."/>
            <person name="Abbaszade G."/>
            <person name="Szabo A."/>
            <person name="Felfoldi T."/>
            <person name="Schumann P."/>
            <person name="Boka K."/>
            <person name="Keki Z."/>
            <person name="Toumi M."/>
            <person name="Toth E."/>
        </authorList>
    </citation>
    <scope>NUCLEOTIDE SEQUENCE [LARGE SCALE GENOMIC DNA]</scope>
    <source>
        <strain evidence="6 7">MG-N-17</strain>
    </source>
</reference>
<name>A0A5R8KHY3_9BACT</name>
<protein>
    <submittedName>
        <fullName evidence="6">Uncharacterized protein</fullName>
    </submittedName>
</protein>
<comment type="caution">
    <text evidence="6">The sequence shown here is derived from an EMBL/GenBank/DDBJ whole genome shotgun (WGS) entry which is preliminary data.</text>
</comment>
<dbReference type="Proteomes" id="UP000306196">
    <property type="component" value="Unassembled WGS sequence"/>
</dbReference>
<evidence type="ECO:0000313" key="7">
    <source>
        <dbReference type="Proteomes" id="UP000306196"/>
    </source>
</evidence>
<dbReference type="EMBL" id="VAUV01000003">
    <property type="protein sequence ID" value="TLD71892.1"/>
    <property type="molecule type" value="Genomic_DNA"/>
</dbReference>